<accession>A0A6A6PTB1</accession>
<dbReference type="GO" id="GO:0045116">
    <property type="term" value="P:protein neddylation"/>
    <property type="evidence" value="ECO:0007669"/>
    <property type="project" value="UniProtKB-UniRule"/>
</dbReference>
<dbReference type="GO" id="GO:0005737">
    <property type="term" value="C:cytoplasm"/>
    <property type="evidence" value="ECO:0007669"/>
    <property type="project" value="TreeGrafter"/>
</dbReference>
<evidence type="ECO:0000256" key="2">
    <source>
        <dbReference type="ARBA" id="ARBA00006868"/>
    </source>
</evidence>
<comment type="pathway">
    <text evidence="1 4">Protein modification; protein neddylation.</text>
</comment>
<dbReference type="PIRSF" id="PIRSF039099">
    <property type="entry name" value="APP-BP1"/>
    <property type="match status" value="1"/>
</dbReference>
<evidence type="ECO:0000313" key="6">
    <source>
        <dbReference type="EMBL" id="KAF2482921.1"/>
    </source>
</evidence>
<dbReference type="PANTHER" id="PTHR10953">
    <property type="entry name" value="UBIQUITIN-ACTIVATING ENZYME E1"/>
    <property type="match status" value="1"/>
</dbReference>
<dbReference type="UniPathway" id="UPA00885"/>
<organism evidence="6 7">
    <name type="scientific">Neohortaea acidophila</name>
    <dbReference type="NCBI Taxonomy" id="245834"/>
    <lineage>
        <taxon>Eukaryota</taxon>
        <taxon>Fungi</taxon>
        <taxon>Dikarya</taxon>
        <taxon>Ascomycota</taxon>
        <taxon>Pezizomycotina</taxon>
        <taxon>Dothideomycetes</taxon>
        <taxon>Dothideomycetidae</taxon>
        <taxon>Mycosphaerellales</taxon>
        <taxon>Teratosphaeriaceae</taxon>
        <taxon>Neohortaea</taxon>
    </lineage>
</organism>
<evidence type="ECO:0000259" key="5">
    <source>
        <dbReference type="Pfam" id="PF00899"/>
    </source>
</evidence>
<evidence type="ECO:0000256" key="4">
    <source>
        <dbReference type="PIRNR" id="PIRNR039099"/>
    </source>
</evidence>
<dbReference type="OrthoDB" id="1708823at2759"/>
<dbReference type="AlphaFoldDB" id="A0A6A6PTB1"/>
<evidence type="ECO:0000256" key="3">
    <source>
        <dbReference type="ARBA" id="ARBA00022786"/>
    </source>
</evidence>
<proteinExistence type="inferred from homology"/>
<sequence length="570" mass="63147">MASDQTELPPPFQDVPTAKERRYDRQLRLWGAAGQMALEDTHLILINNGPGVTGVETLKNLVLPGIGQFTILDSSIVSEADLGVNFFLEPSSLGKFRADETVKLLMELNPEVKGHAIKEPLESFISQDKIFAPYTLILVTAPIDPAILSRIQLHAEALQIPTFYIHSVGFYSSFSIQIPPAFPIVETHPEPTATDDLRVLKPWPALQDFANQKTTGLETMSAHEKSHIPYVCLLLYYLEVWRANHDGKAPETYKEKAEFRDQYVRKGSPDEENFDEACAAVLKSLNPPTANSTVRAILSSPEATELTPTSPPFWLIANAIHKFYTTHNQLPLPGAVPDMKAQSADYIKLQNIYKAKARQDSAEVLTTVRELERSTGRAPKLAIDEKEVENFCRGAAHIHLVRGRPLQIVRPGEKVKFGDRAEDMLRELENPESLVKLYLAFLAWDEFVATHASSPEQAGGEGIRVPGDTDLGLEADGEKLTGIAHKLVDDLITEAGTRIEEPEYSEIREKVAAICEELVRAGGGELHNLASLTGGMIAQEVIKVITRQYIPVDNTCLFDGVESRAYVLRV</sequence>
<dbReference type="RefSeq" id="XP_033589491.1">
    <property type="nucleotide sequence ID" value="XM_033731026.1"/>
</dbReference>
<dbReference type="PANTHER" id="PTHR10953:SF29">
    <property type="entry name" value="NEDD8-ACTIVATING ENZYME E1 REGULATORY SUBUNIT"/>
    <property type="match status" value="1"/>
</dbReference>
<evidence type="ECO:0000256" key="1">
    <source>
        <dbReference type="ARBA" id="ARBA00005032"/>
    </source>
</evidence>
<keyword evidence="7" id="KW-1185">Reference proteome</keyword>
<dbReference type="InterPro" id="IPR030667">
    <property type="entry name" value="APP-BP1"/>
</dbReference>
<dbReference type="EMBL" id="MU001635">
    <property type="protein sequence ID" value="KAF2482921.1"/>
    <property type="molecule type" value="Genomic_DNA"/>
</dbReference>
<dbReference type="Pfam" id="PF00899">
    <property type="entry name" value="ThiF"/>
    <property type="match status" value="1"/>
</dbReference>
<dbReference type="SUPFAM" id="SSF69572">
    <property type="entry name" value="Activating enzymes of the ubiquitin-like proteins"/>
    <property type="match status" value="1"/>
</dbReference>
<evidence type="ECO:0000313" key="7">
    <source>
        <dbReference type="Proteomes" id="UP000799767"/>
    </source>
</evidence>
<dbReference type="InterPro" id="IPR000594">
    <property type="entry name" value="ThiF_NAD_FAD-bd"/>
</dbReference>
<dbReference type="GeneID" id="54472028"/>
<comment type="similarity">
    <text evidence="2 4">Belongs to the ubiquitin-activating E1 family. ULA1 subfamily.</text>
</comment>
<dbReference type="InterPro" id="IPR035985">
    <property type="entry name" value="Ubiquitin-activating_enz"/>
</dbReference>
<dbReference type="Proteomes" id="UP000799767">
    <property type="component" value="Unassembled WGS sequence"/>
</dbReference>
<dbReference type="InterPro" id="IPR045886">
    <property type="entry name" value="ThiF/MoeB/HesA"/>
</dbReference>
<gene>
    <name evidence="6" type="ORF">BDY17DRAFT_249945</name>
</gene>
<protein>
    <recommendedName>
        <fullName evidence="4">NEDD8-activating enzyme E1 regulatory subunit</fullName>
    </recommendedName>
</protein>
<comment type="function">
    <text evidence="4">Regulatory subunit of the dimeric UBA3-ULA1 E1 enzyme.</text>
</comment>
<dbReference type="GO" id="GO:0019781">
    <property type="term" value="F:NEDD8 activating enzyme activity"/>
    <property type="evidence" value="ECO:0007669"/>
    <property type="project" value="UniProtKB-UniRule"/>
</dbReference>
<reference evidence="6" key="1">
    <citation type="journal article" date="2020" name="Stud. Mycol.">
        <title>101 Dothideomycetes genomes: a test case for predicting lifestyles and emergence of pathogens.</title>
        <authorList>
            <person name="Haridas S."/>
            <person name="Albert R."/>
            <person name="Binder M."/>
            <person name="Bloem J."/>
            <person name="Labutti K."/>
            <person name="Salamov A."/>
            <person name="Andreopoulos B."/>
            <person name="Baker S."/>
            <person name="Barry K."/>
            <person name="Bills G."/>
            <person name="Bluhm B."/>
            <person name="Cannon C."/>
            <person name="Castanera R."/>
            <person name="Culley D."/>
            <person name="Daum C."/>
            <person name="Ezra D."/>
            <person name="Gonzalez J."/>
            <person name="Henrissat B."/>
            <person name="Kuo A."/>
            <person name="Liang C."/>
            <person name="Lipzen A."/>
            <person name="Lutzoni F."/>
            <person name="Magnuson J."/>
            <person name="Mondo S."/>
            <person name="Nolan M."/>
            <person name="Ohm R."/>
            <person name="Pangilinan J."/>
            <person name="Park H.-J."/>
            <person name="Ramirez L."/>
            <person name="Alfaro M."/>
            <person name="Sun H."/>
            <person name="Tritt A."/>
            <person name="Yoshinaga Y."/>
            <person name="Zwiers L.-H."/>
            <person name="Turgeon B."/>
            <person name="Goodwin S."/>
            <person name="Spatafora J."/>
            <person name="Crous P."/>
            <person name="Grigoriev I."/>
        </authorList>
    </citation>
    <scope>NUCLEOTIDE SEQUENCE</scope>
    <source>
        <strain evidence="6">CBS 113389</strain>
    </source>
</reference>
<name>A0A6A6PTB1_9PEZI</name>
<feature type="domain" description="THIF-type NAD/FAD binding fold" evidence="5">
    <location>
        <begin position="23"/>
        <end position="548"/>
    </location>
</feature>
<keyword evidence="3 4" id="KW-0833">Ubl conjugation pathway</keyword>
<dbReference type="Gene3D" id="3.40.50.720">
    <property type="entry name" value="NAD(P)-binding Rossmann-like Domain"/>
    <property type="match status" value="2"/>
</dbReference>